<reference evidence="5" key="1">
    <citation type="submission" date="2025-08" db="UniProtKB">
        <authorList>
            <consortium name="RefSeq"/>
        </authorList>
    </citation>
    <scope>IDENTIFICATION</scope>
    <source>
        <tissue evidence="5">Tentacle</tissue>
    </source>
</reference>
<dbReference type="PANTHER" id="PTHR45080">
    <property type="entry name" value="CONTACTIN 5"/>
    <property type="match status" value="1"/>
</dbReference>
<dbReference type="InterPro" id="IPR013783">
    <property type="entry name" value="Ig-like_fold"/>
</dbReference>
<dbReference type="CDD" id="cd00096">
    <property type="entry name" value="Ig"/>
    <property type="match status" value="1"/>
</dbReference>
<gene>
    <name evidence="5" type="primary">LOC116288679</name>
</gene>
<evidence type="ECO:0000256" key="2">
    <source>
        <dbReference type="ARBA" id="ARBA00023157"/>
    </source>
</evidence>
<dbReference type="InterPro" id="IPR003599">
    <property type="entry name" value="Ig_sub"/>
</dbReference>
<protein>
    <submittedName>
        <fullName evidence="5">Hemicentin-1-like</fullName>
    </submittedName>
</protein>
<organism evidence="4 5">
    <name type="scientific">Actinia tenebrosa</name>
    <name type="common">Australian red waratah sea anemone</name>
    <dbReference type="NCBI Taxonomy" id="6105"/>
    <lineage>
        <taxon>Eukaryota</taxon>
        <taxon>Metazoa</taxon>
        <taxon>Cnidaria</taxon>
        <taxon>Anthozoa</taxon>
        <taxon>Hexacorallia</taxon>
        <taxon>Actiniaria</taxon>
        <taxon>Actiniidae</taxon>
        <taxon>Actinia</taxon>
    </lineage>
</organism>
<dbReference type="SMART" id="SM00408">
    <property type="entry name" value="IGc2"/>
    <property type="match status" value="5"/>
</dbReference>
<feature type="domain" description="Ig-like" evidence="3">
    <location>
        <begin position="551"/>
        <end position="621"/>
    </location>
</feature>
<name>A0A6P8HFK3_ACTTE</name>
<sequence length="638" mass="70193">MGVHAGDHFNSLVINRYKDGQVDSKVEMASYYSNGYTKTNNDSLYALNASGVSPRGFASFLIKNILVQDPNKDGTKFDPLDPDVTYVYSITVTIPNLRPTTRENRIELQVKGCVNGSVIENQTITLLCNATGKPIPNIRWMKNGEYYDGSSSVSSSNNALVFQQVAINDEGSYTCIADNGVGNPDKKLFTLLVKYKPKDTLLCPSKLDVCENKVIKLSCTADAYPSVKNYSLYNGNIYLGSSSNGQFTTTATPLGLNKFCCVASNEIGSSQCAFSDVYLMGDITTRCKINNKNTSVAAVKEGDKVVMQCDVSGNESYYMYQWVKVKDSLSVRNDTWQLTFGSINRTDEGYYQVTLRDKLNCSSQTRSFNITVNCNAFHFVQSVGRYVSATLENMEGDDVQLVCSANGDPPPDMMWIRNGSIRGMGSTLEINGVSKSDGGKYTFLSNNSLGYQVENIFVTVKLKIIAPEITNPYKQVILVDEGKDVSIVCNAIGYPVPNITWTKDGTVIGVGRIFNIARVKRNDSSCYTCTADNGIGHAKNASTCLDIHYPPSNIAILPSRRQMILKEGTSFSLYCQSDSNPPPTYTWKHNGGTLTDGQNGILVFNSIKRKQNGTYQCEAKNHLGWLLSVPIEIVVQCE</sequence>
<proteinExistence type="predicted"/>
<dbReference type="Proteomes" id="UP000515163">
    <property type="component" value="Unplaced"/>
</dbReference>
<keyword evidence="2" id="KW-1015">Disulfide bond</keyword>
<evidence type="ECO:0000313" key="5">
    <source>
        <dbReference type="RefSeq" id="XP_031551360.1"/>
    </source>
</evidence>
<dbReference type="GO" id="GO:0005886">
    <property type="term" value="C:plasma membrane"/>
    <property type="evidence" value="ECO:0007669"/>
    <property type="project" value="TreeGrafter"/>
</dbReference>
<dbReference type="PRINTS" id="PR01832">
    <property type="entry name" value="VEGFRECEPTOR"/>
</dbReference>
<dbReference type="AlphaFoldDB" id="A0A6P8HFK3"/>
<dbReference type="GeneID" id="116288679"/>
<dbReference type="SUPFAM" id="SSF48726">
    <property type="entry name" value="Immunoglobulin"/>
    <property type="match status" value="6"/>
</dbReference>
<dbReference type="Pfam" id="PF13927">
    <property type="entry name" value="Ig_3"/>
    <property type="match status" value="4"/>
</dbReference>
<keyword evidence="1" id="KW-0732">Signal</keyword>
<feature type="domain" description="Ig-like" evidence="3">
    <location>
        <begin position="95"/>
        <end position="190"/>
    </location>
</feature>
<dbReference type="InParanoid" id="A0A6P8HFK3"/>
<dbReference type="OrthoDB" id="5988906at2759"/>
<keyword evidence="4" id="KW-1185">Reference proteome</keyword>
<evidence type="ECO:0000256" key="1">
    <source>
        <dbReference type="ARBA" id="ARBA00022729"/>
    </source>
</evidence>
<dbReference type="InterPro" id="IPR007110">
    <property type="entry name" value="Ig-like_dom"/>
</dbReference>
<evidence type="ECO:0000313" key="4">
    <source>
        <dbReference type="Proteomes" id="UP000515163"/>
    </source>
</evidence>
<evidence type="ECO:0000259" key="3">
    <source>
        <dbReference type="PROSITE" id="PS50835"/>
    </source>
</evidence>
<dbReference type="Gene3D" id="2.60.40.10">
    <property type="entry name" value="Immunoglobulins"/>
    <property type="match status" value="6"/>
</dbReference>
<dbReference type="SMART" id="SM00409">
    <property type="entry name" value="IG"/>
    <property type="match status" value="5"/>
</dbReference>
<dbReference type="GO" id="GO:0007156">
    <property type="term" value="P:homophilic cell adhesion via plasma membrane adhesion molecules"/>
    <property type="evidence" value="ECO:0007669"/>
    <property type="project" value="TreeGrafter"/>
</dbReference>
<dbReference type="RefSeq" id="XP_031551360.1">
    <property type="nucleotide sequence ID" value="XM_031695500.1"/>
</dbReference>
<feature type="domain" description="Ig-like" evidence="3">
    <location>
        <begin position="299"/>
        <end position="371"/>
    </location>
</feature>
<feature type="domain" description="Ig-like" evidence="3">
    <location>
        <begin position="467"/>
        <end position="542"/>
    </location>
</feature>
<dbReference type="InterPro" id="IPR050958">
    <property type="entry name" value="Cell_Adh-Cytoskel_Orgn"/>
</dbReference>
<dbReference type="InterPro" id="IPR036179">
    <property type="entry name" value="Ig-like_dom_sf"/>
</dbReference>
<dbReference type="PROSITE" id="PS50835">
    <property type="entry name" value="IG_LIKE"/>
    <property type="match status" value="5"/>
</dbReference>
<dbReference type="KEGG" id="aten:116288679"/>
<accession>A0A6P8HFK3</accession>
<dbReference type="PANTHER" id="PTHR45080:SF8">
    <property type="entry name" value="IG-LIKE DOMAIN-CONTAINING PROTEIN"/>
    <property type="match status" value="1"/>
</dbReference>
<dbReference type="InterPro" id="IPR003598">
    <property type="entry name" value="Ig_sub2"/>
</dbReference>
<feature type="domain" description="Ig-like" evidence="3">
    <location>
        <begin position="395"/>
        <end position="459"/>
    </location>
</feature>